<proteinExistence type="predicted"/>
<evidence type="ECO:0000256" key="6">
    <source>
        <dbReference type="ARBA" id="ARBA00022918"/>
    </source>
</evidence>
<keyword evidence="4" id="KW-0255">Endonuclease</keyword>
<evidence type="ECO:0000256" key="5">
    <source>
        <dbReference type="ARBA" id="ARBA00022801"/>
    </source>
</evidence>
<keyword evidence="5" id="KW-0378">Hydrolase</keyword>
<keyword evidence="2" id="KW-0548">Nucleotidyltransferase</keyword>
<organism evidence="9">
    <name type="scientific">Sesamum latifolium</name>
    <dbReference type="NCBI Taxonomy" id="2727402"/>
    <lineage>
        <taxon>Eukaryota</taxon>
        <taxon>Viridiplantae</taxon>
        <taxon>Streptophyta</taxon>
        <taxon>Embryophyta</taxon>
        <taxon>Tracheophyta</taxon>
        <taxon>Spermatophyta</taxon>
        <taxon>Magnoliopsida</taxon>
        <taxon>eudicotyledons</taxon>
        <taxon>Gunneridae</taxon>
        <taxon>Pentapetalae</taxon>
        <taxon>asterids</taxon>
        <taxon>lamiids</taxon>
        <taxon>Lamiales</taxon>
        <taxon>Pedaliaceae</taxon>
        <taxon>Sesamum</taxon>
    </lineage>
</organism>
<feature type="coiled-coil region" evidence="7">
    <location>
        <begin position="171"/>
        <end position="205"/>
    </location>
</feature>
<name>A0AAW2UW69_9LAMI</name>
<evidence type="ECO:0000256" key="1">
    <source>
        <dbReference type="ARBA" id="ARBA00022679"/>
    </source>
</evidence>
<dbReference type="Pfam" id="PF13456">
    <property type="entry name" value="RVT_3"/>
    <property type="match status" value="1"/>
</dbReference>
<dbReference type="SUPFAM" id="SSF53098">
    <property type="entry name" value="Ribonuclease H-like"/>
    <property type="match status" value="1"/>
</dbReference>
<dbReference type="GO" id="GO:0003964">
    <property type="term" value="F:RNA-directed DNA polymerase activity"/>
    <property type="evidence" value="ECO:0007669"/>
    <property type="project" value="UniProtKB-KW"/>
</dbReference>
<evidence type="ECO:0000259" key="8">
    <source>
        <dbReference type="PROSITE" id="PS50879"/>
    </source>
</evidence>
<dbReference type="Pfam" id="PF17917">
    <property type="entry name" value="RT_RNaseH"/>
    <property type="match status" value="1"/>
</dbReference>
<dbReference type="PROSITE" id="PS50879">
    <property type="entry name" value="RNASE_H_1"/>
    <property type="match status" value="1"/>
</dbReference>
<dbReference type="InterPro" id="IPR002156">
    <property type="entry name" value="RNaseH_domain"/>
</dbReference>
<keyword evidence="6" id="KW-0695">RNA-directed DNA polymerase</keyword>
<evidence type="ECO:0000256" key="7">
    <source>
        <dbReference type="SAM" id="Coils"/>
    </source>
</evidence>
<evidence type="ECO:0000256" key="4">
    <source>
        <dbReference type="ARBA" id="ARBA00022759"/>
    </source>
</evidence>
<dbReference type="EMBL" id="JACGWN010000011">
    <property type="protein sequence ID" value="KAL0421057.1"/>
    <property type="molecule type" value="Genomic_DNA"/>
</dbReference>
<protein>
    <recommendedName>
        <fullName evidence="8">RNase H type-1 domain-containing protein</fullName>
    </recommendedName>
</protein>
<dbReference type="CDD" id="cd09279">
    <property type="entry name" value="RNase_HI_like"/>
    <property type="match status" value="1"/>
</dbReference>
<gene>
    <name evidence="9" type="ORF">Slati_3128600</name>
</gene>
<accession>A0AAW2UW69</accession>
<dbReference type="AlphaFoldDB" id="A0AAW2UW69"/>
<dbReference type="InterPro" id="IPR041373">
    <property type="entry name" value="RT_RNaseH"/>
</dbReference>
<dbReference type="SUPFAM" id="SSF56672">
    <property type="entry name" value="DNA/RNA polymerases"/>
    <property type="match status" value="1"/>
</dbReference>
<dbReference type="GO" id="GO:0003676">
    <property type="term" value="F:nucleic acid binding"/>
    <property type="evidence" value="ECO:0007669"/>
    <property type="project" value="InterPro"/>
</dbReference>
<comment type="caution">
    <text evidence="9">The sequence shown here is derived from an EMBL/GenBank/DDBJ whole genome shotgun (WGS) entry which is preliminary data.</text>
</comment>
<sequence length="348" mass="39196">MAESRYPPIEKVALALVITARKLSPYFLSYPVGVRTNTPLKQVLGKPEASGRLVKWAIEVSEYDISYLPRTTIKAQALADFVSEMTGTTQEEVFEARPWLLHVDGSSTAQGSGAGIVLTTLQGEDMEFAVKFEFKASNNEAEYEALVLGMRMAQDAGAPHLLAYSDFQLIVKQVNGEYEAKEESMVQYLQQIEELKTKFKSFQLQQIPREENVKADSLSKLVSALEDCKTQRITVQHLPQPRIPLEVQPIAANNNDWRTPIIRWIDEGHLPGDKWEATKIKTRAIHFLMQGGMLYKKSFTHSLLRCLSQEEGLHVLKEIHGGCCGSHIETWALANKALRAGYFWPTMK</sequence>
<reference evidence="9" key="1">
    <citation type="submission" date="2020-06" db="EMBL/GenBank/DDBJ databases">
        <authorList>
            <person name="Li T."/>
            <person name="Hu X."/>
            <person name="Zhang T."/>
            <person name="Song X."/>
            <person name="Zhang H."/>
            <person name="Dai N."/>
            <person name="Sheng W."/>
            <person name="Hou X."/>
            <person name="Wei L."/>
        </authorList>
    </citation>
    <scope>NUCLEOTIDE SEQUENCE</scope>
    <source>
        <strain evidence="9">KEN1</strain>
        <tissue evidence="9">Leaf</tissue>
    </source>
</reference>
<dbReference type="GO" id="GO:0004523">
    <property type="term" value="F:RNA-DNA hybrid ribonuclease activity"/>
    <property type="evidence" value="ECO:0007669"/>
    <property type="project" value="InterPro"/>
</dbReference>
<evidence type="ECO:0000256" key="3">
    <source>
        <dbReference type="ARBA" id="ARBA00022722"/>
    </source>
</evidence>
<evidence type="ECO:0000313" key="9">
    <source>
        <dbReference type="EMBL" id="KAL0421057.1"/>
    </source>
</evidence>
<dbReference type="PANTHER" id="PTHR48475:SF2">
    <property type="entry name" value="RIBONUCLEASE H"/>
    <property type="match status" value="1"/>
</dbReference>
<dbReference type="Gene3D" id="3.30.420.10">
    <property type="entry name" value="Ribonuclease H-like superfamily/Ribonuclease H"/>
    <property type="match status" value="1"/>
</dbReference>
<evidence type="ECO:0000256" key="2">
    <source>
        <dbReference type="ARBA" id="ARBA00022695"/>
    </source>
</evidence>
<dbReference type="PANTHER" id="PTHR48475">
    <property type="entry name" value="RIBONUCLEASE H"/>
    <property type="match status" value="1"/>
</dbReference>
<dbReference type="Gene3D" id="1.10.340.70">
    <property type="match status" value="1"/>
</dbReference>
<keyword evidence="3" id="KW-0540">Nuclease</keyword>
<keyword evidence="1" id="KW-0808">Transferase</keyword>
<feature type="domain" description="RNase H type-1" evidence="8">
    <location>
        <begin position="95"/>
        <end position="224"/>
    </location>
</feature>
<reference evidence="9" key="2">
    <citation type="journal article" date="2024" name="Plant">
        <title>Genomic evolution and insights into agronomic trait innovations of Sesamum species.</title>
        <authorList>
            <person name="Miao H."/>
            <person name="Wang L."/>
            <person name="Qu L."/>
            <person name="Liu H."/>
            <person name="Sun Y."/>
            <person name="Le M."/>
            <person name="Wang Q."/>
            <person name="Wei S."/>
            <person name="Zheng Y."/>
            <person name="Lin W."/>
            <person name="Duan Y."/>
            <person name="Cao H."/>
            <person name="Xiong S."/>
            <person name="Wang X."/>
            <person name="Wei L."/>
            <person name="Li C."/>
            <person name="Ma Q."/>
            <person name="Ju M."/>
            <person name="Zhao R."/>
            <person name="Li G."/>
            <person name="Mu C."/>
            <person name="Tian Q."/>
            <person name="Mei H."/>
            <person name="Zhang T."/>
            <person name="Gao T."/>
            <person name="Zhang H."/>
        </authorList>
    </citation>
    <scope>NUCLEOTIDE SEQUENCE</scope>
    <source>
        <strain evidence="9">KEN1</strain>
    </source>
</reference>
<dbReference type="InterPro" id="IPR043502">
    <property type="entry name" value="DNA/RNA_pol_sf"/>
</dbReference>
<dbReference type="InterPro" id="IPR012337">
    <property type="entry name" value="RNaseH-like_sf"/>
</dbReference>
<keyword evidence="7" id="KW-0175">Coiled coil</keyword>
<dbReference type="InterPro" id="IPR036397">
    <property type="entry name" value="RNaseH_sf"/>
</dbReference>